<evidence type="ECO:0000256" key="3">
    <source>
        <dbReference type="ARBA" id="ARBA00023027"/>
    </source>
</evidence>
<evidence type="ECO:0000313" key="7">
    <source>
        <dbReference type="Proteomes" id="UP001596540"/>
    </source>
</evidence>
<organism evidence="6 7">
    <name type="scientific">Marinactinospora rubrisoli</name>
    <dbReference type="NCBI Taxonomy" id="2715399"/>
    <lineage>
        <taxon>Bacteria</taxon>
        <taxon>Bacillati</taxon>
        <taxon>Actinomycetota</taxon>
        <taxon>Actinomycetes</taxon>
        <taxon>Streptosporangiales</taxon>
        <taxon>Nocardiopsidaceae</taxon>
        <taxon>Marinactinospora</taxon>
    </lineage>
</organism>
<keyword evidence="7" id="KW-1185">Reference proteome</keyword>
<dbReference type="RefSeq" id="WP_379869365.1">
    <property type="nucleotide sequence ID" value="NZ_JBHTBH010000002.1"/>
</dbReference>
<evidence type="ECO:0000313" key="6">
    <source>
        <dbReference type="EMBL" id="MFC7327181.1"/>
    </source>
</evidence>
<evidence type="ECO:0000259" key="5">
    <source>
        <dbReference type="Pfam" id="PF14833"/>
    </source>
</evidence>
<gene>
    <name evidence="6" type="ORF">ACFQRF_05450</name>
</gene>
<dbReference type="EC" id="1.1.-.-" evidence="6"/>
<dbReference type="Pfam" id="PF03446">
    <property type="entry name" value="NAD_binding_2"/>
    <property type="match status" value="1"/>
</dbReference>
<comment type="caution">
    <text evidence="6">The sequence shown here is derived from an EMBL/GenBank/DDBJ whole genome shotgun (WGS) entry which is preliminary data.</text>
</comment>
<dbReference type="InterPro" id="IPR008927">
    <property type="entry name" value="6-PGluconate_DH-like_C_sf"/>
</dbReference>
<keyword evidence="2 6" id="KW-0560">Oxidoreductase</keyword>
<dbReference type="InterPro" id="IPR029154">
    <property type="entry name" value="HIBADH-like_NADP-bd"/>
</dbReference>
<dbReference type="PANTHER" id="PTHR22981:SF7">
    <property type="entry name" value="3-HYDROXYISOBUTYRATE DEHYDROGENASE, MITOCHONDRIAL"/>
    <property type="match status" value="1"/>
</dbReference>
<evidence type="ECO:0000256" key="2">
    <source>
        <dbReference type="ARBA" id="ARBA00023002"/>
    </source>
</evidence>
<dbReference type="SUPFAM" id="SSF48179">
    <property type="entry name" value="6-phosphogluconate dehydrogenase C-terminal domain-like"/>
    <property type="match status" value="1"/>
</dbReference>
<dbReference type="InterPro" id="IPR015815">
    <property type="entry name" value="HIBADH-related"/>
</dbReference>
<protein>
    <submittedName>
        <fullName evidence="6">NAD(P)-dependent oxidoreductase</fullName>
        <ecNumber evidence="6">1.1.-.-</ecNumber>
    </submittedName>
</protein>
<dbReference type="Gene3D" id="3.40.50.720">
    <property type="entry name" value="NAD(P)-binding Rossmann-like Domain"/>
    <property type="match status" value="1"/>
</dbReference>
<dbReference type="PIRSF" id="PIRSF000103">
    <property type="entry name" value="HIBADH"/>
    <property type="match status" value="1"/>
</dbReference>
<dbReference type="InterPro" id="IPR036291">
    <property type="entry name" value="NAD(P)-bd_dom_sf"/>
</dbReference>
<dbReference type="InterPro" id="IPR006115">
    <property type="entry name" value="6PGDH_NADP-bd"/>
</dbReference>
<dbReference type="GO" id="GO:0016491">
    <property type="term" value="F:oxidoreductase activity"/>
    <property type="evidence" value="ECO:0007669"/>
    <property type="project" value="UniProtKB-KW"/>
</dbReference>
<evidence type="ECO:0000256" key="1">
    <source>
        <dbReference type="ARBA" id="ARBA00009080"/>
    </source>
</evidence>
<feature type="domain" description="6-phosphogluconate dehydrogenase NADP-binding" evidence="4">
    <location>
        <begin position="18"/>
        <end position="168"/>
    </location>
</feature>
<dbReference type="Gene3D" id="1.10.1040.10">
    <property type="entry name" value="N-(1-d-carboxylethyl)-l-norvaline Dehydrogenase, domain 2"/>
    <property type="match status" value="1"/>
</dbReference>
<dbReference type="SUPFAM" id="SSF51735">
    <property type="entry name" value="NAD(P)-binding Rossmann-fold domains"/>
    <property type="match status" value="1"/>
</dbReference>
<dbReference type="EMBL" id="JBHTBH010000002">
    <property type="protein sequence ID" value="MFC7327181.1"/>
    <property type="molecule type" value="Genomic_DNA"/>
</dbReference>
<sequence>MTDHPTPEPTGPAPERRTVGVIGLGVMGGAMAGTLVRAGWTVLGYDPDPAQAAAAAAAGVVTADDRTGLAERAEVVVLSLPGAAQVRDTVPALLAAAVPPRLIVDTTTSDPDTTRAMAADAARRGVGYLDAPVSGGRAGAETGTLGAFVGGTPETVAAAGPVLDALTGGRAVHVGDSGAGNVAKLLNNAMCAAHLALTGEAVAAARSCGLAPDRLIAALNTASGRSAVTEVNYPRWILPESFDSGFPVRLMSRDVRLCLEVLARTGAEPSVLGAAGRVWDEAGRVLDPGADFNEVAGLAARLSAPTAERG</sequence>
<feature type="domain" description="3-hydroxyisobutyrate dehydrogenase-like NAD-binding" evidence="5">
    <location>
        <begin position="178"/>
        <end position="297"/>
    </location>
</feature>
<name>A0ABW2KAY9_9ACTN</name>
<keyword evidence="3" id="KW-0520">NAD</keyword>
<evidence type="ECO:0000259" key="4">
    <source>
        <dbReference type="Pfam" id="PF03446"/>
    </source>
</evidence>
<dbReference type="PANTHER" id="PTHR22981">
    <property type="entry name" value="3-HYDROXYISOBUTYRATE DEHYDROGENASE-RELATED"/>
    <property type="match status" value="1"/>
</dbReference>
<reference evidence="7" key="1">
    <citation type="journal article" date="2019" name="Int. J. Syst. Evol. Microbiol.">
        <title>The Global Catalogue of Microorganisms (GCM) 10K type strain sequencing project: providing services to taxonomists for standard genome sequencing and annotation.</title>
        <authorList>
            <consortium name="The Broad Institute Genomics Platform"/>
            <consortium name="The Broad Institute Genome Sequencing Center for Infectious Disease"/>
            <person name="Wu L."/>
            <person name="Ma J."/>
        </authorList>
    </citation>
    <scope>NUCLEOTIDE SEQUENCE [LARGE SCALE GENOMIC DNA]</scope>
    <source>
        <strain evidence="7">CGMCC 4.7382</strain>
    </source>
</reference>
<dbReference type="InterPro" id="IPR013328">
    <property type="entry name" value="6PGD_dom2"/>
</dbReference>
<accession>A0ABW2KAY9</accession>
<dbReference type="Proteomes" id="UP001596540">
    <property type="component" value="Unassembled WGS sequence"/>
</dbReference>
<comment type="similarity">
    <text evidence="1">Belongs to the HIBADH-related family.</text>
</comment>
<dbReference type="Pfam" id="PF14833">
    <property type="entry name" value="NAD_binding_11"/>
    <property type="match status" value="1"/>
</dbReference>
<proteinExistence type="inferred from homology"/>